<dbReference type="RefSeq" id="WP_125229672.1">
    <property type="nucleotide sequence ID" value="NZ_RWJI01000001.1"/>
</dbReference>
<keyword evidence="1" id="KW-0472">Membrane</keyword>
<gene>
    <name evidence="2" type="ORF">D7D48_01815</name>
</gene>
<feature type="transmembrane region" description="Helical" evidence="1">
    <location>
        <begin position="6"/>
        <end position="21"/>
    </location>
</feature>
<keyword evidence="1" id="KW-1133">Transmembrane helix</keyword>
<keyword evidence="3" id="KW-1185">Reference proteome</keyword>
<accession>A0A3R8R4F0</accession>
<feature type="transmembrane region" description="Helical" evidence="1">
    <location>
        <begin position="73"/>
        <end position="93"/>
    </location>
</feature>
<evidence type="ECO:0000256" key="1">
    <source>
        <dbReference type="SAM" id="Phobius"/>
    </source>
</evidence>
<evidence type="ECO:0000313" key="2">
    <source>
        <dbReference type="EMBL" id="RRQ51659.1"/>
    </source>
</evidence>
<keyword evidence="1" id="KW-0812">Transmembrane</keyword>
<dbReference type="EMBL" id="RWJI01000001">
    <property type="protein sequence ID" value="RRQ51659.1"/>
    <property type="molecule type" value="Genomic_DNA"/>
</dbReference>
<organism evidence="2 3">
    <name type="scientific">Sphingorhabdus wooponensis</name>
    <dbReference type="NCBI Taxonomy" id="940136"/>
    <lineage>
        <taxon>Bacteria</taxon>
        <taxon>Pseudomonadati</taxon>
        <taxon>Pseudomonadota</taxon>
        <taxon>Alphaproteobacteria</taxon>
        <taxon>Sphingomonadales</taxon>
        <taxon>Sphingomonadaceae</taxon>
        <taxon>Sphingorhabdus</taxon>
    </lineage>
</organism>
<dbReference type="AlphaFoldDB" id="A0A3R8R4F0"/>
<protein>
    <submittedName>
        <fullName evidence="2">Uncharacterized protein</fullName>
    </submittedName>
</protein>
<name>A0A3R8R4F0_9SPHN</name>
<comment type="caution">
    <text evidence="2">The sequence shown here is derived from an EMBL/GenBank/DDBJ whole genome shotgun (WGS) entry which is preliminary data.</text>
</comment>
<evidence type="ECO:0000313" key="3">
    <source>
        <dbReference type="Proteomes" id="UP000268553"/>
    </source>
</evidence>
<feature type="transmembrane region" description="Helical" evidence="1">
    <location>
        <begin position="33"/>
        <end position="53"/>
    </location>
</feature>
<reference evidence="2 3" key="1">
    <citation type="submission" date="2018-12" db="EMBL/GenBank/DDBJ databases">
        <authorList>
            <person name="Kim S.-J."/>
            <person name="Jung G.-Y."/>
        </authorList>
    </citation>
    <scope>NUCLEOTIDE SEQUENCE [LARGE SCALE GENOMIC DNA]</scope>
    <source>
        <strain evidence="2 3">03SU3-P</strain>
    </source>
</reference>
<proteinExistence type="predicted"/>
<dbReference type="Proteomes" id="UP000268553">
    <property type="component" value="Unassembled WGS sequence"/>
</dbReference>
<sequence>MHDFLVGLAIATVTGITFLAYQHPKVYAFADELLYAMGFAALTGAIGYSAGFGDALSFVSKRGSVPEGAWAQIPDPILASVAWLVFCVYLKFLKDIVSNLKESDRQGNDNDNGGIT</sequence>